<dbReference type="EMBL" id="KZ451900">
    <property type="protein sequence ID" value="PKA64838.1"/>
    <property type="molecule type" value="Genomic_DNA"/>
</dbReference>
<evidence type="ECO:0000256" key="1">
    <source>
        <dbReference type="SAM" id="MobiDB-lite"/>
    </source>
</evidence>
<name>A0A2I0BAL1_9ASPA</name>
<dbReference type="Proteomes" id="UP000236161">
    <property type="component" value="Unassembled WGS sequence"/>
</dbReference>
<reference evidence="2 3" key="1">
    <citation type="journal article" date="2017" name="Nature">
        <title>The Apostasia genome and the evolution of orchids.</title>
        <authorList>
            <person name="Zhang G.Q."/>
            <person name="Liu K.W."/>
            <person name="Li Z."/>
            <person name="Lohaus R."/>
            <person name="Hsiao Y.Y."/>
            <person name="Niu S.C."/>
            <person name="Wang J.Y."/>
            <person name="Lin Y.C."/>
            <person name="Xu Q."/>
            <person name="Chen L.J."/>
            <person name="Yoshida K."/>
            <person name="Fujiwara S."/>
            <person name="Wang Z.W."/>
            <person name="Zhang Y.Q."/>
            <person name="Mitsuda N."/>
            <person name="Wang M."/>
            <person name="Liu G.H."/>
            <person name="Pecoraro L."/>
            <person name="Huang H.X."/>
            <person name="Xiao X.J."/>
            <person name="Lin M."/>
            <person name="Wu X.Y."/>
            <person name="Wu W.L."/>
            <person name="Chen Y.Y."/>
            <person name="Chang S.B."/>
            <person name="Sakamoto S."/>
            <person name="Ohme-Takagi M."/>
            <person name="Yagi M."/>
            <person name="Zeng S.J."/>
            <person name="Shen C.Y."/>
            <person name="Yeh C.M."/>
            <person name="Luo Y.B."/>
            <person name="Tsai W.C."/>
            <person name="Van de Peer Y."/>
            <person name="Liu Z.J."/>
        </authorList>
    </citation>
    <scope>NUCLEOTIDE SEQUENCE [LARGE SCALE GENOMIC DNA]</scope>
    <source>
        <strain evidence="3">cv. Shenzhen</strain>
        <tissue evidence="2">Stem</tissue>
    </source>
</reference>
<sequence>MEGCGNSKQAISLKQRSSSPSAASRSPLAKQETRRSGETESCAHPAVADFAGTTGNRMEQFTAVGRAGNADRSNPFMNKQLDLSLGTNEAAGMFLAAAGHGSSKTEHPTQEQSKTEELAHLPAVVTAGSASNSSTSGFEGLNPSNRKEDHVQLLVSCTPQRVPLPEHSQGARIASHTNSSNFEVLKPHQCKEVEAQMQDFFSSQQTSSPERSQGIAPSHPAARGAAATYVTACDVAKTILGEDARGPMRQSVV</sequence>
<keyword evidence="3" id="KW-1185">Reference proteome</keyword>
<evidence type="ECO:0000313" key="2">
    <source>
        <dbReference type="EMBL" id="PKA64838.1"/>
    </source>
</evidence>
<feature type="region of interest" description="Disordered" evidence="1">
    <location>
        <begin position="1"/>
        <end position="56"/>
    </location>
</feature>
<feature type="compositionally biased region" description="Polar residues" evidence="1">
    <location>
        <begin position="201"/>
        <end position="211"/>
    </location>
</feature>
<feature type="region of interest" description="Disordered" evidence="1">
    <location>
        <begin position="201"/>
        <end position="223"/>
    </location>
</feature>
<accession>A0A2I0BAL1</accession>
<feature type="compositionally biased region" description="Low complexity" evidence="1">
    <location>
        <begin position="16"/>
        <end position="27"/>
    </location>
</feature>
<feature type="compositionally biased region" description="Polar residues" evidence="1">
    <location>
        <begin position="1"/>
        <end position="15"/>
    </location>
</feature>
<dbReference type="AlphaFoldDB" id="A0A2I0BAL1"/>
<proteinExistence type="predicted"/>
<evidence type="ECO:0000313" key="3">
    <source>
        <dbReference type="Proteomes" id="UP000236161"/>
    </source>
</evidence>
<gene>
    <name evidence="2" type="ORF">AXF42_Ash016869</name>
</gene>
<protein>
    <submittedName>
        <fullName evidence="2">Uncharacterized protein</fullName>
    </submittedName>
</protein>
<organism evidence="2 3">
    <name type="scientific">Apostasia shenzhenica</name>
    <dbReference type="NCBI Taxonomy" id="1088818"/>
    <lineage>
        <taxon>Eukaryota</taxon>
        <taxon>Viridiplantae</taxon>
        <taxon>Streptophyta</taxon>
        <taxon>Embryophyta</taxon>
        <taxon>Tracheophyta</taxon>
        <taxon>Spermatophyta</taxon>
        <taxon>Magnoliopsida</taxon>
        <taxon>Liliopsida</taxon>
        <taxon>Asparagales</taxon>
        <taxon>Orchidaceae</taxon>
        <taxon>Apostasioideae</taxon>
        <taxon>Apostasia</taxon>
    </lineage>
</organism>